<gene>
    <name evidence="2" type="ORF">E5676_scaffold474G00160</name>
    <name evidence="1" type="ORF">E6C27_scaffold264G001180</name>
</gene>
<dbReference type="EMBL" id="SSTD01017517">
    <property type="protein sequence ID" value="TYJ99874.1"/>
    <property type="molecule type" value="Genomic_DNA"/>
</dbReference>
<accession>A0A5D3BLG3</accession>
<dbReference type="AlphaFoldDB" id="A0A5D3BLG3"/>
<dbReference type="Proteomes" id="UP000321947">
    <property type="component" value="Unassembled WGS sequence"/>
</dbReference>
<name>A0A5D3BLG3_CUCMM</name>
<evidence type="ECO:0000313" key="2">
    <source>
        <dbReference type="EMBL" id="TYJ99874.1"/>
    </source>
</evidence>
<dbReference type="OrthoDB" id="683469at2759"/>
<evidence type="ECO:0000313" key="1">
    <source>
        <dbReference type="EMBL" id="KAA0048398.1"/>
    </source>
</evidence>
<evidence type="ECO:0000313" key="4">
    <source>
        <dbReference type="Proteomes" id="UP000321947"/>
    </source>
</evidence>
<protein>
    <submittedName>
        <fullName evidence="2">MuDRA-like transposase</fullName>
    </submittedName>
</protein>
<dbReference type="Proteomes" id="UP000321393">
    <property type="component" value="Unassembled WGS sequence"/>
</dbReference>
<reference evidence="3 4" key="1">
    <citation type="submission" date="2019-08" db="EMBL/GenBank/DDBJ databases">
        <title>Draft genome sequences of two oriental melons (Cucumis melo L. var makuwa).</title>
        <authorList>
            <person name="Kwon S.-Y."/>
        </authorList>
    </citation>
    <scope>NUCLEOTIDE SEQUENCE [LARGE SCALE GENOMIC DNA]</scope>
    <source>
        <strain evidence="4">cv. Chang Bougi</strain>
        <strain evidence="3">cv. SW 3</strain>
        <tissue evidence="2">Leaf</tissue>
    </source>
</reference>
<sequence length="174" mass="20008">MEMSLDYDVDISVKVFEVSEVNVRIRPANHIELIDDRIPMATVVECTFSVESSEERGYVGDSNLTYDDQSEGLVESDNEQSVNVKKQKHIENLIDITLLLSLSRHTLKISRPKEIIQDFHKEYGVNITYEKAWKARESCIVYGHRVPKESYTLLVWYEEVLKISNPSIIGDGNQ</sequence>
<evidence type="ECO:0000313" key="3">
    <source>
        <dbReference type="Proteomes" id="UP000321393"/>
    </source>
</evidence>
<proteinExistence type="predicted"/>
<dbReference type="EMBL" id="SSTE01012924">
    <property type="protein sequence ID" value="KAA0048398.1"/>
    <property type="molecule type" value="Genomic_DNA"/>
</dbReference>
<comment type="caution">
    <text evidence="2">The sequence shown here is derived from an EMBL/GenBank/DDBJ whole genome shotgun (WGS) entry which is preliminary data.</text>
</comment>
<organism evidence="2 4">
    <name type="scientific">Cucumis melo var. makuwa</name>
    <name type="common">Oriental melon</name>
    <dbReference type="NCBI Taxonomy" id="1194695"/>
    <lineage>
        <taxon>Eukaryota</taxon>
        <taxon>Viridiplantae</taxon>
        <taxon>Streptophyta</taxon>
        <taxon>Embryophyta</taxon>
        <taxon>Tracheophyta</taxon>
        <taxon>Spermatophyta</taxon>
        <taxon>Magnoliopsida</taxon>
        <taxon>eudicotyledons</taxon>
        <taxon>Gunneridae</taxon>
        <taxon>Pentapetalae</taxon>
        <taxon>rosids</taxon>
        <taxon>fabids</taxon>
        <taxon>Cucurbitales</taxon>
        <taxon>Cucurbitaceae</taxon>
        <taxon>Benincaseae</taxon>
        <taxon>Cucumis</taxon>
    </lineage>
</organism>